<sequence length="244" mass="28039">MEQQIKPFTGFLPGNHFIVGEAGSGKTRLIWDILQTGNFFQHESFNFVLTDSEKRIWSTPSKHPTTIVHPYDPDISWIANPQKSGICYCACDYAPRVITFLECLSTWAVQKHLTCPVRVFLDFPEKFWSITEFVDQLARLYYISKTLHQDYPLEIWTVFGTYKTVSPKAKSFLKNSNLLIVNPLPEKWLQSFSDWLNVDPSYLINLIEENESQKKEGFYYIPSAKIDVFLSSQAVGCSSGKSDI</sequence>
<protein>
    <submittedName>
        <fullName evidence="1">Uncharacterized protein</fullName>
    </submittedName>
</protein>
<evidence type="ECO:0000313" key="1">
    <source>
        <dbReference type="EMBL" id="ADY55087.1"/>
    </source>
</evidence>
<reference evidence="1 2" key="1">
    <citation type="journal article" date="2011" name="Stand. Genomic Sci.">
        <title>Complete genome sequence of Syntrophobotulus glycolicus type strain (FlGlyR).</title>
        <authorList>
            <person name="Han C."/>
            <person name="Mwirichia R."/>
            <person name="Chertkov O."/>
            <person name="Held B."/>
            <person name="Lapidus A."/>
            <person name="Nolan M."/>
            <person name="Lucas S."/>
            <person name="Hammon N."/>
            <person name="Deshpande S."/>
            <person name="Cheng J.F."/>
            <person name="Tapia R."/>
            <person name="Goodwin L."/>
            <person name="Pitluck S."/>
            <person name="Huntemann M."/>
            <person name="Liolios K."/>
            <person name="Ivanova N."/>
            <person name="Pagani I."/>
            <person name="Mavromatis K."/>
            <person name="Ovchinikova G."/>
            <person name="Pati A."/>
            <person name="Chen A."/>
            <person name="Palaniappan K."/>
            <person name="Land M."/>
            <person name="Hauser L."/>
            <person name="Brambilla E.M."/>
            <person name="Rohde M."/>
            <person name="Spring S."/>
            <person name="Sikorski J."/>
            <person name="Goker M."/>
            <person name="Woyke T."/>
            <person name="Bristow J."/>
            <person name="Eisen J.A."/>
            <person name="Markowitz V."/>
            <person name="Hugenholtz P."/>
            <person name="Kyrpides N.C."/>
            <person name="Klenk H.P."/>
            <person name="Detter J.C."/>
        </authorList>
    </citation>
    <scope>NUCLEOTIDE SEQUENCE [LARGE SCALE GENOMIC DNA]</scope>
    <source>
        <strain evidence="2">DSM 8271 / FlGlyR</strain>
    </source>
</reference>
<organism evidence="1 2">
    <name type="scientific">Syntrophobotulus glycolicus (strain DSM 8271 / FlGlyR)</name>
    <dbReference type="NCBI Taxonomy" id="645991"/>
    <lineage>
        <taxon>Bacteria</taxon>
        <taxon>Bacillati</taxon>
        <taxon>Bacillota</taxon>
        <taxon>Clostridia</taxon>
        <taxon>Eubacteriales</taxon>
        <taxon>Desulfitobacteriaceae</taxon>
        <taxon>Syntrophobotulus</taxon>
    </lineage>
</organism>
<evidence type="ECO:0000313" key="2">
    <source>
        <dbReference type="Proteomes" id="UP000007488"/>
    </source>
</evidence>
<accession>F0T0M2</accession>
<dbReference type="KEGG" id="sgy:Sgly_0725"/>
<dbReference type="eggNOG" id="ENOG502ZXRH">
    <property type="taxonomic scope" value="Bacteria"/>
</dbReference>
<dbReference type="OrthoDB" id="1809148at2"/>
<dbReference type="HOGENOM" id="CLU_1183489_0_0_9"/>
<dbReference type="STRING" id="645991.Sgly_0725"/>
<keyword evidence="2" id="KW-1185">Reference proteome</keyword>
<name>F0T0M2_SYNGF</name>
<gene>
    <name evidence="1" type="ordered locus">Sgly_0725</name>
</gene>
<dbReference type="EMBL" id="CP002547">
    <property type="protein sequence ID" value="ADY55087.1"/>
    <property type="molecule type" value="Genomic_DNA"/>
</dbReference>
<dbReference type="Proteomes" id="UP000007488">
    <property type="component" value="Chromosome"/>
</dbReference>
<dbReference type="RefSeq" id="WP_013623958.1">
    <property type="nucleotide sequence ID" value="NC_015172.1"/>
</dbReference>
<proteinExistence type="predicted"/>
<dbReference type="AlphaFoldDB" id="F0T0M2"/>
<reference evidence="2" key="2">
    <citation type="submission" date="2011-02" db="EMBL/GenBank/DDBJ databases">
        <title>The complete genome of Syntrophobotulus glycolicus DSM 8271.</title>
        <authorList>
            <person name="Lucas S."/>
            <person name="Copeland A."/>
            <person name="Lapidus A."/>
            <person name="Bruce D."/>
            <person name="Goodwin L."/>
            <person name="Pitluck S."/>
            <person name="Kyrpides N."/>
            <person name="Mavromatis K."/>
            <person name="Pagani I."/>
            <person name="Ivanova N."/>
            <person name="Mikhailova N."/>
            <person name="Chertkov O."/>
            <person name="Held B."/>
            <person name="Detter J.C."/>
            <person name="Tapia R."/>
            <person name="Han C."/>
            <person name="Land M."/>
            <person name="Hauser L."/>
            <person name="Markowitz V."/>
            <person name="Cheng J.-F."/>
            <person name="Hugenholtz P."/>
            <person name="Woyke T."/>
            <person name="Wu D."/>
            <person name="Spring S."/>
            <person name="Schroeder M."/>
            <person name="Brambilla E."/>
            <person name="Klenk H.-P."/>
            <person name="Eisen J.A."/>
        </authorList>
    </citation>
    <scope>NUCLEOTIDE SEQUENCE [LARGE SCALE GENOMIC DNA]</scope>
    <source>
        <strain evidence="2">DSM 8271 / FlGlyR</strain>
    </source>
</reference>